<evidence type="ECO:0000313" key="1">
    <source>
        <dbReference type="EMBL" id="MBO0451162.1"/>
    </source>
</evidence>
<evidence type="ECO:0000313" key="2">
    <source>
        <dbReference type="Proteomes" id="UP000664495"/>
    </source>
</evidence>
<sequence length="348" mass="41641">MLSIIIILLAACLLFIYRHQQSTDKLANLREMEFTEEQWIKRETIGRSGEKHQLLLPEDWGFVLFEEMDVVEADCEFIARSNDRVKQMGCIITDKNEFSDLQIYKDRFRKIADVEAVVFSETYVDIKKINHTQFIVESNGEYDRYIYYIFESDTHFFEYFANSPVDQFLSDETTLDLMLRIVIELSNEVSEQEYWETKKIFIRHLTFLIDTPVNWQDSDTPISENSIFVLTNFDETEIVGCACDDKREYKDLDTYKSCMEKDLRKYEGQEIEFLEILTETDRYWVTEYESKQWGLPYHIFFYILEGKTQYIQLLSWTPINRPEAVDERIIKIMNSVREISDEWKDSIK</sequence>
<organism evidence="1 2">
    <name type="scientific">Candidatus Enterococcus murrayae</name>
    <dbReference type="NCBI Taxonomy" id="2815321"/>
    <lineage>
        <taxon>Bacteria</taxon>
        <taxon>Bacillati</taxon>
        <taxon>Bacillota</taxon>
        <taxon>Bacilli</taxon>
        <taxon>Lactobacillales</taxon>
        <taxon>Enterococcaceae</taxon>
        <taxon>Enterococcus</taxon>
    </lineage>
</organism>
<protein>
    <submittedName>
        <fullName evidence="1">Uncharacterized protein</fullName>
    </submittedName>
</protein>
<gene>
    <name evidence="1" type="ORF">JZO85_02720</name>
</gene>
<name>A0ABS3HCI4_9ENTE</name>
<keyword evidence="2" id="KW-1185">Reference proteome</keyword>
<reference evidence="1 2" key="1">
    <citation type="submission" date="2021-03" db="EMBL/GenBank/DDBJ databases">
        <title>Enterococcal diversity collection.</title>
        <authorList>
            <person name="Gilmore M.S."/>
            <person name="Schwartzman J."/>
            <person name="Van Tyne D."/>
            <person name="Martin M."/>
            <person name="Earl A.M."/>
            <person name="Manson A.L."/>
            <person name="Straub T."/>
            <person name="Salamzade R."/>
            <person name="Saavedra J."/>
            <person name="Lebreton F."/>
            <person name="Prichula J."/>
            <person name="Schaufler K."/>
            <person name="Gaca A."/>
            <person name="Sgardioli B."/>
            <person name="Wagenaar J."/>
            <person name="Strong T."/>
        </authorList>
    </citation>
    <scope>NUCLEOTIDE SEQUENCE [LARGE SCALE GENOMIC DNA]</scope>
    <source>
        <strain evidence="1 2">MJM16</strain>
    </source>
</reference>
<proteinExistence type="predicted"/>
<dbReference type="RefSeq" id="WP_207106966.1">
    <property type="nucleotide sequence ID" value="NZ_JAFLVR010000005.1"/>
</dbReference>
<comment type="caution">
    <text evidence="1">The sequence shown here is derived from an EMBL/GenBank/DDBJ whole genome shotgun (WGS) entry which is preliminary data.</text>
</comment>
<dbReference type="EMBL" id="JAFLVR010000005">
    <property type="protein sequence ID" value="MBO0451162.1"/>
    <property type="molecule type" value="Genomic_DNA"/>
</dbReference>
<accession>A0ABS3HCI4</accession>
<dbReference type="Proteomes" id="UP000664495">
    <property type="component" value="Unassembled WGS sequence"/>
</dbReference>